<dbReference type="AlphaFoldDB" id="A0AAW1RAA7"/>
<dbReference type="Proteomes" id="UP001445335">
    <property type="component" value="Unassembled WGS sequence"/>
</dbReference>
<evidence type="ECO:0000313" key="3">
    <source>
        <dbReference type="Proteomes" id="UP001445335"/>
    </source>
</evidence>
<accession>A0AAW1RAA7</accession>
<keyword evidence="3" id="KW-1185">Reference proteome</keyword>
<dbReference type="EMBL" id="JALJOU010000050">
    <property type="protein sequence ID" value="KAK9830619.1"/>
    <property type="molecule type" value="Genomic_DNA"/>
</dbReference>
<comment type="caution">
    <text evidence="2">The sequence shown here is derived from an EMBL/GenBank/DDBJ whole genome shotgun (WGS) entry which is preliminary data.</text>
</comment>
<proteinExistence type="predicted"/>
<reference evidence="2 3" key="1">
    <citation type="journal article" date="2024" name="Nat. Commun.">
        <title>Phylogenomics reveals the evolutionary origins of lichenization in chlorophyte algae.</title>
        <authorList>
            <person name="Puginier C."/>
            <person name="Libourel C."/>
            <person name="Otte J."/>
            <person name="Skaloud P."/>
            <person name="Haon M."/>
            <person name="Grisel S."/>
            <person name="Petersen M."/>
            <person name="Berrin J.G."/>
            <person name="Delaux P.M."/>
            <person name="Dal Grande F."/>
            <person name="Keller J."/>
        </authorList>
    </citation>
    <scope>NUCLEOTIDE SEQUENCE [LARGE SCALE GENOMIC DNA]</scope>
    <source>
        <strain evidence="2 3">SAG 245.80</strain>
    </source>
</reference>
<organism evidence="2 3">
    <name type="scientific">Elliptochloris bilobata</name>
    <dbReference type="NCBI Taxonomy" id="381761"/>
    <lineage>
        <taxon>Eukaryota</taxon>
        <taxon>Viridiplantae</taxon>
        <taxon>Chlorophyta</taxon>
        <taxon>core chlorophytes</taxon>
        <taxon>Trebouxiophyceae</taxon>
        <taxon>Trebouxiophyceae incertae sedis</taxon>
        <taxon>Elliptochloris clade</taxon>
        <taxon>Elliptochloris</taxon>
    </lineage>
</organism>
<gene>
    <name evidence="2" type="ORF">WJX81_006271</name>
</gene>
<evidence type="ECO:0000313" key="2">
    <source>
        <dbReference type="EMBL" id="KAK9830619.1"/>
    </source>
</evidence>
<feature type="compositionally biased region" description="Basic residues" evidence="1">
    <location>
        <begin position="185"/>
        <end position="196"/>
    </location>
</feature>
<evidence type="ECO:0000256" key="1">
    <source>
        <dbReference type="SAM" id="MobiDB-lite"/>
    </source>
</evidence>
<protein>
    <submittedName>
        <fullName evidence="2">Uncharacterized protein</fullName>
    </submittedName>
</protein>
<sequence>MGVQPQRARTARPHQQHCLTRQLGQHELCAVCSWAVELDTLAALCSPEDGADREYLAHVLKFHGLGSVEAAAQWLLDTDLQAHRASWRASCEEGRVRRKAEQERETAARKQTLAKFMLQPAGSHACGARHCARERAPQPHAPAEPERRPTQTVRYREGCITSTRGEKYVIVEKREDWNGGSTGKVKTKGKRGKGFV</sequence>
<name>A0AAW1RAA7_9CHLO</name>
<feature type="region of interest" description="Disordered" evidence="1">
    <location>
        <begin position="177"/>
        <end position="196"/>
    </location>
</feature>
<feature type="region of interest" description="Disordered" evidence="1">
    <location>
        <begin position="132"/>
        <end position="153"/>
    </location>
</feature>